<organism evidence="3">
    <name type="scientific">Pseudomonas fluorescens</name>
    <dbReference type="NCBI Taxonomy" id="294"/>
    <lineage>
        <taxon>Bacteria</taxon>
        <taxon>Pseudomonadati</taxon>
        <taxon>Pseudomonadota</taxon>
        <taxon>Gammaproteobacteria</taxon>
        <taxon>Pseudomonadales</taxon>
        <taxon>Pseudomonadaceae</taxon>
        <taxon>Pseudomonas</taxon>
    </lineage>
</organism>
<sequence length="210" mass="23298">MEAATMRNIAKQAKILPPQIYSHVGKIDELYDAAALYLWQTRPVPAEEPEDPISGLYHVIEGLVVFGLTHPGLYLHISKPRDTNVSGLWGIQVDELKSCIREVAKAGLLHVGEKQAFEFIHPFCVGMIFSCLHQTSRPTHVSWLVRQAVKPLLKKGAMRTSQGADTVKSDPGRKTPNLASELKANLGEVTVLSMAETHLLREWLERIASS</sequence>
<proteinExistence type="predicted"/>
<evidence type="ECO:0000313" key="2">
    <source>
        <dbReference type="EMBL" id="CAK9890084.1"/>
    </source>
</evidence>
<protein>
    <recommendedName>
        <fullName evidence="5">HTH tetR-type domain-containing protein</fullName>
    </recommendedName>
</protein>
<dbReference type="EMBL" id="OZ024668">
    <property type="protein sequence ID" value="CAK9890084.1"/>
    <property type="molecule type" value="Genomic_DNA"/>
</dbReference>
<feature type="region of interest" description="Disordered" evidence="1">
    <location>
        <begin position="155"/>
        <end position="176"/>
    </location>
</feature>
<dbReference type="Proteomes" id="UP000326595">
    <property type="component" value="Chromosome"/>
</dbReference>
<dbReference type="Gene3D" id="1.10.357.10">
    <property type="entry name" value="Tetracycline Repressor, domain 2"/>
    <property type="match status" value="1"/>
</dbReference>
<dbReference type="EMBL" id="CABVHG010000047">
    <property type="protein sequence ID" value="VVN36004.1"/>
    <property type="molecule type" value="Genomic_DNA"/>
</dbReference>
<accession>A0A5E6X5I9</accession>
<reference evidence="2 4" key="2">
    <citation type="submission" date="2024-03" db="EMBL/GenBank/DDBJ databases">
        <authorList>
            <person name="Alaster D. Moffat"/>
            <person name="Govind Chandra"/>
            <person name="Andrew W. Truman"/>
        </authorList>
    </citation>
    <scope>NUCLEOTIDE SEQUENCE [LARGE SCALE GENOMIC DNA]</scope>
    <source>
        <strain evidence="2">PS652</strain>
    </source>
</reference>
<dbReference type="AlphaFoldDB" id="A0A5E6X5I9"/>
<reference evidence="3" key="1">
    <citation type="submission" date="2019-09" db="EMBL/GenBank/DDBJ databases">
        <authorList>
            <person name="Chandra G."/>
            <person name="Truman W A."/>
        </authorList>
    </citation>
    <scope>NUCLEOTIDE SEQUENCE [LARGE SCALE GENOMIC DNA]</scope>
    <source>
        <strain evidence="3">PS652</strain>
    </source>
</reference>
<name>A0A5E6X5I9_PSEFL</name>
<evidence type="ECO:0008006" key="5">
    <source>
        <dbReference type="Google" id="ProtNLM"/>
    </source>
</evidence>
<gene>
    <name evidence="2" type="ORF">PS652_02917</name>
    <name evidence="3" type="ORF">PS652_05122</name>
</gene>
<evidence type="ECO:0000313" key="4">
    <source>
        <dbReference type="Proteomes" id="UP000326595"/>
    </source>
</evidence>
<evidence type="ECO:0000313" key="3">
    <source>
        <dbReference type="EMBL" id="VVN36004.1"/>
    </source>
</evidence>
<evidence type="ECO:0000256" key="1">
    <source>
        <dbReference type="SAM" id="MobiDB-lite"/>
    </source>
</evidence>